<dbReference type="AlphaFoldDB" id="U2K117"/>
<sequence>MFPKNSTTENDRKISKASSFVNGKLKNNLTIEIMWFIIKIMPHKLREMLHKGNTA</sequence>
<organism evidence="1 2">
    <name type="scientific">Ruminococcus callidus ATCC 27760</name>
    <dbReference type="NCBI Taxonomy" id="411473"/>
    <lineage>
        <taxon>Bacteria</taxon>
        <taxon>Bacillati</taxon>
        <taxon>Bacillota</taxon>
        <taxon>Clostridia</taxon>
        <taxon>Eubacteriales</taxon>
        <taxon>Oscillospiraceae</taxon>
        <taxon>Ruminococcus</taxon>
    </lineage>
</organism>
<dbReference type="HOGENOM" id="CLU_3029681_0_0_9"/>
<gene>
    <name evidence="1" type="ORF">RUMCAL_02491</name>
</gene>
<dbReference type="STRING" id="411473.RUMCAL_02491"/>
<accession>U2K117</accession>
<dbReference type="Proteomes" id="UP000016662">
    <property type="component" value="Unassembled WGS sequence"/>
</dbReference>
<evidence type="ECO:0000313" key="1">
    <source>
        <dbReference type="EMBL" id="ERJ92211.1"/>
    </source>
</evidence>
<dbReference type="EMBL" id="AWVF01000297">
    <property type="protein sequence ID" value="ERJ92211.1"/>
    <property type="molecule type" value="Genomic_DNA"/>
</dbReference>
<reference evidence="1 2" key="1">
    <citation type="submission" date="2013-07" db="EMBL/GenBank/DDBJ databases">
        <authorList>
            <person name="Weinstock G."/>
            <person name="Sodergren E."/>
            <person name="Wylie T."/>
            <person name="Fulton L."/>
            <person name="Fulton R."/>
            <person name="Fronick C."/>
            <person name="O'Laughlin M."/>
            <person name="Godfrey J."/>
            <person name="Miner T."/>
            <person name="Herter B."/>
            <person name="Appelbaum E."/>
            <person name="Cordes M."/>
            <person name="Lek S."/>
            <person name="Wollam A."/>
            <person name="Pepin K.H."/>
            <person name="Palsikar V.B."/>
            <person name="Mitreva M."/>
            <person name="Wilson R.K."/>
        </authorList>
    </citation>
    <scope>NUCLEOTIDE SEQUENCE [LARGE SCALE GENOMIC DNA]</scope>
    <source>
        <strain evidence="1 2">ATCC 27760</strain>
    </source>
</reference>
<name>U2K117_9FIRM</name>
<evidence type="ECO:0000313" key="2">
    <source>
        <dbReference type="Proteomes" id="UP000016662"/>
    </source>
</evidence>
<comment type="caution">
    <text evidence="1">The sequence shown here is derived from an EMBL/GenBank/DDBJ whole genome shotgun (WGS) entry which is preliminary data.</text>
</comment>
<keyword evidence="2" id="KW-1185">Reference proteome</keyword>
<protein>
    <submittedName>
        <fullName evidence="1">Uncharacterized protein</fullName>
    </submittedName>
</protein>
<proteinExistence type="predicted"/>